<dbReference type="PANTHER" id="PTHR34598">
    <property type="entry name" value="BLL6449 PROTEIN"/>
    <property type="match status" value="1"/>
</dbReference>
<protein>
    <recommendedName>
        <fullName evidence="3">Methyltransferase</fullName>
    </recommendedName>
</protein>
<dbReference type="NCBIfam" id="NF041278">
    <property type="entry name" value="CmcJ_NvfI_EfuI"/>
    <property type="match status" value="1"/>
</dbReference>
<sequence>MPGDRTTAADLSYLAPDSTVLRRFTAPGASVNTGRYETHRVTVRDGRATDEAFDVDVHGFTLARHRSAVTDFTDPEQVQRIYRSEVTDLVQELLGADAVVSRGGVLRRSADPGSSGSQPQAGLVHCDYAPEGAPRAAAAAYAEAFPDGPGYRRAVATSTWRVFSPPPQDWPLALCDFRSVADTDGLPNTLYFVDELPADPFGPVDGLEPVTHGSEFHRNPDHRWWYFPGMDSDEVLFFKFHDSDRSRAWRVPHSAFHDPAAGATGPRHSIEFRTFAYWH</sequence>
<keyword evidence="2" id="KW-1185">Reference proteome</keyword>
<organism evidence="1 2">
    <name type="scientific">Pseudonocardia autotrophica</name>
    <name type="common">Amycolata autotrophica</name>
    <name type="synonym">Nocardia autotrophica</name>
    <dbReference type="NCBI Taxonomy" id="2074"/>
    <lineage>
        <taxon>Bacteria</taxon>
        <taxon>Bacillati</taxon>
        <taxon>Actinomycetota</taxon>
        <taxon>Actinomycetes</taxon>
        <taxon>Pseudonocardiales</taxon>
        <taxon>Pseudonocardiaceae</taxon>
        <taxon>Pseudonocardia</taxon>
    </lineage>
</organism>
<evidence type="ECO:0008006" key="3">
    <source>
        <dbReference type="Google" id="ProtNLM"/>
    </source>
</evidence>
<evidence type="ECO:0000313" key="2">
    <source>
        <dbReference type="Proteomes" id="UP000194360"/>
    </source>
</evidence>
<comment type="caution">
    <text evidence="1">The sequence shown here is derived from an EMBL/GenBank/DDBJ whole genome shotgun (WGS) entry which is preliminary data.</text>
</comment>
<dbReference type="OrthoDB" id="5173234at2"/>
<dbReference type="Proteomes" id="UP000194360">
    <property type="component" value="Unassembled WGS sequence"/>
</dbReference>
<dbReference type="AlphaFoldDB" id="A0A1Y2NA51"/>
<dbReference type="PANTHER" id="PTHR34598:SF3">
    <property type="entry name" value="OXIDOREDUCTASE AN1597"/>
    <property type="match status" value="1"/>
</dbReference>
<accession>A0A1Y2NA51</accession>
<evidence type="ECO:0000313" key="1">
    <source>
        <dbReference type="EMBL" id="OSY43947.1"/>
    </source>
</evidence>
<proteinExistence type="predicted"/>
<reference evidence="1 2" key="1">
    <citation type="submission" date="2016-09" db="EMBL/GenBank/DDBJ databases">
        <title>Pseudonocardia autotrophica DSM535, a candidate organism with high potential of specific P450 cytochromes.</title>
        <authorList>
            <person name="Grumaz C."/>
            <person name="Vainshtein Y."/>
            <person name="Kirstahler P."/>
            <person name="Sohn K."/>
        </authorList>
    </citation>
    <scope>NUCLEOTIDE SEQUENCE [LARGE SCALE GENOMIC DNA]</scope>
    <source>
        <strain evidence="1 2">DSM 535</strain>
    </source>
</reference>
<dbReference type="STRING" id="2074.BG845_00067"/>
<dbReference type="EMBL" id="MIGB01000001">
    <property type="protein sequence ID" value="OSY43947.1"/>
    <property type="molecule type" value="Genomic_DNA"/>
</dbReference>
<dbReference type="InterPro" id="IPR044053">
    <property type="entry name" value="AsaB-like"/>
</dbReference>
<name>A0A1Y2NA51_PSEAH</name>
<dbReference type="GO" id="GO:0016491">
    <property type="term" value="F:oxidoreductase activity"/>
    <property type="evidence" value="ECO:0007669"/>
    <property type="project" value="InterPro"/>
</dbReference>
<gene>
    <name evidence="1" type="ORF">BG845_00067</name>
</gene>
<dbReference type="RefSeq" id="WP_085910431.1">
    <property type="nucleotide sequence ID" value="NZ_AP018920.1"/>
</dbReference>